<keyword evidence="3" id="KW-1185">Reference proteome</keyword>
<dbReference type="EMBL" id="JAVAMQ010000031">
    <property type="protein sequence ID" value="MDP5309047.1"/>
    <property type="molecule type" value="Genomic_DNA"/>
</dbReference>
<accession>A0ABT9JJ17</accession>
<dbReference type="Pfam" id="PF08402">
    <property type="entry name" value="TOBE_2"/>
    <property type="match status" value="1"/>
</dbReference>
<dbReference type="InterPro" id="IPR013611">
    <property type="entry name" value="Transp-assoc_OB_typ2"/>
</dbReference>
<dbReference type="RefSeq" id="WP_305964871.1">
    <property type="nucleotide sequence ID" value="NZ_JAVAMQ010000031.1"/>
</dbReference>
<evidence type="ECO:0000313" key="2">
    <source>
        <dbReference type="EMBL" id="MDP5309047.1"/>
    </source>
</evidence>
<proteinExistence type="predicted"/>
<gene>
    <name evidence="2" type="ORF">Q5Y72_18400</name>
</gene>
<dbReference type="Proteomes" id="UP001224997">
    <property type="component" value="Unassembled WGS sequence"/>
</dbReference>
<feature type="domain" description="Transport-associated OB type 2" evidence="1">
    <location>
        <begin position="24"/>
        <end position="96"/>
    </location>
</feature>
<name>A0ABT9JJ17_9RHOB</name>
<protein>
    <submittedName>
        <fullName evidence="2">TOBE domain-containing protein</fullName>
    </submittedName>
</protein>
<comment type="caution">
    <text evidence="2">The sequence shown here is derived from an EMBL/GenBank/DDBJ whole genome shotgun (WGS) entry which is preliminary data.</text>
</comment>
<organism evidence="2 3">
    <name type="scientific">Paracoccus spongiarum</name>
    <dbReference type="NCBI Taxonomy" id="3064387"/>
    <lineage>
        <taxon>Bacteria</taxon>
        <taxon>Pseudomonadati</taxon>
        <taxon>Pseudomonadota</taxon>
        <taxon>Alphaproteobacteria</taxon>
        <taxon>Rhodobacterales</taxon>
        <taxon>Paracoccaceae</taxon>
        <taxon>Paracoccus</taxon>
    </lineage>
</organism>
<reference evidence="2 3" key="1">
    <citation type="submission" date="2023-08" db="EMBL/GenBank/DDBJ databases">
        <authorList>
            <person name="Park J.-S."/>
        </authorList>
    </citation>
    <scope>NUCLEOTIDE SEQUENCE [LARGE SCALE GENOMIC DNA]</scope>
    <source>
        <strain evidence="2 3">2205BS29-5</strain>
    </source>
</reference>
<evidence type="ECO:0000259" key="1">
    <source>
        <dbReference type="Pfam" id="PF08402"/>
    </source>
</evidence>
<dbReference type="SUPFAM" id="SSF50331">
    <property type="entry name" value="MOP-like"/>
    <property type="match status" value="1"/>
</dbReference>
<sequence length="103" mass="10965">MMLPRSELPDASEGKAVTFIVSTENMQMSRPDCGQTGIAASVAGEEFIGGSAMVFLEAADGREIKVQKSHGELTSLALHTGLEVLVQWAPESCHVLPGEHELT</sequence>
<evidence type="ECO:0000313" key="3">
    <source>
        <dbReference type="Proteomes" id="UP001224997"/>
    </source>
</evidence>
<dbReference type="InterPro" id="IPR008995">
    <property type="entry name" value="Mo/tungstate-bd_C_term_dom"/>
</dbReference>